<organism evidence="3 4">
    <name type="scientific">Rotaria sordida</name>
    <dbReference type="NCBI Taxonomy" id="392033"/>
    <lineage>
        <taxon>Eukaryota</taxon>
        <taxon>Metazoa</taxon>
        <taxon>Spiralia</taxon>
        <taxon>Gnathifera</taxon>
        <taxon>Rotifera</taxon>
        <taxon>Eurotatoria</taxon>
        <taxon>Bdelloidea</taxon>
        <taxon>Philodinida</taxon>
        <taxon>Philodinidae</taxon>
        <taxon>Rotaria</taxon>
    </lineage>
</organism>
<dbReference type="GO" id="GO:0000723">
    <property type="term" value="P:telomere maintenance"/>
    <property type="evidence" value="ECO:0007669"/>
    <property type="project" value="InterPro"/>
</dbReference>
<sequence>MLHEYCITESAGVSHPRKNFGLLKMAHRGKAALKLHGSTIHSALEICPDGSSSPNKLNSFKFYTLRKRFDGLLLIIIDEISLVSHALFQKINKRLNEIFRTLDKCDIYFGGLPVIVFGDMAQIEPVAAKQVFYRPLGELFSL</sequence>
<comment type="similarity">
    <text evidence="1">Belongs to the helicase family.</text>
</comment>
<dbReference type="Proteomes" id="UP000663864">
    <property type="component" value="Unassembled WGS sequence"/>
</dbReference>
<dbReference type="Gene3D" id="3.40.50.300">
    <property type="entry name" value="P-loop containing nucleotide triphosphate hydrolases"/>
    <property type="match status" value="1"/>
</dbReference>
<evidence type="ECO:0000259" key="2">
    <source>
        <dbReference type="Pfam" id="PF05970"/>
    </source>
</evidence>
<evidence type="ECO:0000313" key="3">
    <source>
        <dbReference type="EMBL" id="CAF1420076.1"/>
    </source>
</evidence>
<dbReference type="PANTHER" id="PTHR47642">
    <property type="entry name" value="ATP-DEPENDENT DNA HELICASE"/>
    <property type="match status" value="1"/>
</dbReference>
<dbReference type="PANTHER" id="PTHR47642:SF5">
    <property type="entry name" value="ATP-DEPENDENT DNA HELICASE"/>
    <property type="match status" value="1"/>
</dbReference>
<dbReference type="GO" id="GO:0006281">
    <property type="term" value="P:DNA repair"/>
    <property type="evidence" value="ECO:0007669"/>
    <property type="project" value="UniProtKB-KW"/>
</dbReference>
<dbReference type="InterPro" id="IPR051055">
    <property type="entry name" value="PIF1_helicase"/>
</dbReference>
<dbReference type="InterPro" id="IPR027417">
    <property type="entry name" value="P-loop_NTPase"/>
</dbReference>
<keyword evidence="1" id="KW-0378">Hydrolase</keyword>
<dbReference type="EMBL" id="CAJNOT010004180">
    <property type="protein sequence ID" value="CAF1420076.1"/>
    <property type="molecule type" value="Genomic_DNA"/>
</dbReference>
<comment type="caution">
    <text evidence="3">The sequence shown here is derived from an EMBL/GenBank/DDBJ whole genome shotgun (WGS) entry which is preliminary data.</text>
</comment>
<dbReference type="Pfam" id="PF05970">
    <property type="entry name" value="PIF1"/>
    <property type="match status" value="1"/>
</dbReference>
<feature type="domain" description="DNA helicase Pif1-like DEAD-box helicase" evidence="2">
    <location>
        <begin position="21"/>
        <end position="129"/>
    </location>
</feature>
<reference evidence="3" key="1">
    <citation type="submission" date="2021-02" db="EMBL/GenBank/DDBJ databases">
        <authorList>
            <person name="Nowell W R."/>
        </authorList>
    </citation>
    <scope>NUCLEOTIDE SEQUENCE</scope>
</reference>
<keyword evidence="1" id="KW-0233">DNA recombination</keyword>
<keyword evidence="1" id="KW-0234">DNA repair</keyword>
<name>A0A815MDE0_9BILA</name>
<protein>
    <recommendedName>
        <fullName evidence="1">ATP-dependent DNA helicase</fullName>
        <ecNumber evidence="1">5.6.2.3</ecNumber>
    </recommendedName>
</protein>
<dbReference type="GO" id="GO:0006310">
    <property type="term" value="P:DNA recombination"/>
    <property type="evidence" value="ECO:0007669"/>
    <property type="project" value="UniProtKB-KW"/>
</dbReference>
<keyword evidence="1" id="KW-0227">DNA damage</keyword>
<dbReference type="SUPFAM" id="SSF52540">
    <property type="entry name" value="P-loop containing nucleoside triphosphate hydrolases"/>
    <property type="match status" value="1"/>
</dbReference>
<dbReference type="GO" id="GO:0016787">
    <property type="term" value="F:hydrolase activity"/>
    <property type="evidence" value="ECO:0007669"/>
    <property type="project" value="UniProtKB-KW"/>
</dbReference>
<comment type="cofactor">
    <cofactor evidence="1">
        <name>Mg(2+)</name>
        <dbReference type="ChEBI" id="CHEBI:18420"/>
    </cofactor>
</comment>
<dbReference type="GO" id="GO:0043139">
    <property type="term" value="F:5'-3' DNA helicase activity"/>
    <property type="evidence" value="ECO:0007669"/>
    <property type="project" value="UniProtKB-EC"/>
</dbReference>
<evidence type="ECO:0000313" key="4">
    <source>
        <dbReference type="Proteomes" id="UP000663864"/>
    </source>
</evidence>
<dbReference type="InterPro" id="IPR010285">
    <property type="entry name" value="DNA_helicase_pif1-like_DEAD"/>
</dbReference>
<keyword evidence="1" id="KW-0347">Helicase</keyword>
<evidence type="ECO:0000256" key="1">
    <source>
        <dbReference type="RuleBase" id="RU363044"/>
    </source>
</evidence>
<gene>
    <name evidence="3" type="ORF">ZHD862_LOCUS33914</name>
</gene>
<comment type="catalytic activity">
    <reaction evidence="1">
        <text>ATP + H2O = ADP + phosphate + H(+)</text>
        <dbReference type="Rhea" id="RHEA:13065"/>
        <dbReference type="ChEBI" id="CHEBI:15377"/>
        <dbReference type="ChEBI" id="CHEBI:15378"/>
        <dbReference type="ChEBI" id="CHEBI:30616"/>
        <dbReference type="ChEBI" id="CHEBI:43474"/>
        <dbReference type="ChEBI" id="CHEBI:456216"/>
        <dbReference type="EC" id="5.6.2.3"/>
    </reaction>
</comment>
<dbReference type="EC" id="5.6.2.3" evidence="1"/>
<keyword evidence="1" id="KW-0547">Nucleotide-binding</keyword>
<dbReference type="AlphaFoldDB" id="A0A815MDE0"/>
<accession>A0A815MDE0</accession>
<proteinExistence type="inferred from homology"/>
<keyword evidence="1" id="KW-0067">ATP-binding</keyword>
<dbReference type="GO" id="GO:0005524">
    <property type="term" value="F:ATP binding"/>
    <property type="evidence" value="ECO:0007669"/>
    <property type="project" value="UniProtKB-KW"/>
</dbReference>